<evidence type="ECO:0000256" key="7">
    <source>
        <dbReference type="PROSITE-ProRule" id="PRU00042"/>
    </source>
</evidence>
<feature type="compositionally biased region" description="Polar residues" evidence="8">
    <location>
        <begin position="216"/>
        <end position="226"/>
    </location>
</feature>
<accession>A0A8B7ZIV7</accession>
<evidence type="ECO:0000256" key="6">
    <source>
        <dbReference type="ARBA" id="ARBA00023242"/>
    </source>
</evidence>
<keyword evidence="2" id="KW-0479">Metal-binding</keyword>
<dbReference type="GO" id="GO:0005634">
    <property type="term" value="C:nucleus"/>
    <property type="evidence" value="ECO:0007669"/>
    <property type="project" value="UniProtKB-SubCell"/>
</dbReference>
<dbReference type="GO" id="GO:1990837">
    <property type="term" value="F:sequence-specific double-stranded DNA binding"/>
    <property type="evidence" value="ECO:0007669"/>
    <property type="project" value="UniProtKB-ARBA"/>
</dbReference>
<keyword evidence="3" id="KW-0677">Repeat</keyword>
<dbReference type="PANTHER" id="PTHR24394:SF29">
    <property type="entry name" value="MYONEURIN"/>
    <property type="match status" value="1"/>
</dbReference>
<feature type="domain" description="C2H2-type" evidence="9">
    <location>
        <begin position="274"/>
        <end position="301"/>
    </location>
</feature>
<dbReference type="InterPro" id="IPR013087">
    <property type="entry name" value="Znf_C2H2_type"/>
</dbReference>
<dbReference type="SMART" id="SM00355">
    <property type="entry name" value="ZnF_C2H2"/>
    <property type="match status" value="9"/>
</dbReference>
<feature type="domain" description="C2H2-type" evidence="9">
    <location>
        <begin position="127"/>
        <end position="154"/>
    </location>
</feature>
<dbReference type="Pfam" id="PF00096">
    <property type="entry name" value="zf-C2H2"/>
    <property type="match status" value="4"/>
</dbReference>
<evidence type="ECO:0000256" key="1">
    <source>
        <dbReference type="ARBA" id="ARBA00004123"/>
    </source>
</evidence>
<keyword evidence="10" id="KW-1185">Reference proteome</keyword>
<dbReference type="SUPFAM" id="SSF57667">
    <property type="entry name" value="beta-beta-alpha zinc fingers"/>
    <property type="match status" value="4"/>
</dbReference>
<feature type="region of interest" description="Disordered" evidence="8">
    <location>
        <begin position="445"/>
        <end position="481"/>
    </location>
</feature>
<dbReference type="GO" id="GO:0000981">
    <property type="term" value="F:DNA-binding transcription factor activity, RNA polymerase II-specific"/>
    <property type="evidence" value="ECO:0007669"/>
    <property type="project" value="TreeGrafter"/>
</dbReference>
<feature type="compositionally biased region" description="Basic and acidic residues" evidence="8">
    <location>
        <begin position="150"/>
        <end position="162"/>
    </location>
</feature>
<feature type="domain" description="C2H2-type" evidence="9">
    <location>
        <begin position="99"/>
        <end position="126"/>
    </location>
</feature>
<dbReference type="FunFam" id="3.30.160.60:FF:000690">
    <property type="entry name" value="Zinc finger protein 354C"/>
    <property type="match status" value="1"/>
</dbReference>
<feature type="region of interest" description="Disordered" evidence="8">
    <location>
        <begin position="56"/>
        <end position="77"/>
    </location>
</feature>
<dbReference type="PANTHER" id="PTHR24394">
    <property type="entry name" value="ZINC FINGER PROTEIN"/>
    <property type="match status" value="1"/>
</dbReference>
<evidence type="ECO:0000256" key="5">
    <source>
        <dbReference type="ARBA" id="ARBA00022833"/>
    </source>
</evidence>
<keyword evidence="5" id="KW-0862">Zinc</keyword>
<dbReference type="Gene3D" id="3.30.160.60">
    <property type="entry name" value="Classic Zinc Finger"/>
    <property type="match status" value="7"/>
</dbReference>
<evidence type="ECO:0000259" key="9">
    <source>
        <dbReference type="PROSITE" id="PS50157"/>
    </source>
</evidence>
<feature type="domain" description="C2H2-type" evidence="9">
    <location>
        <begin position="510"/>
        <end position="537"/>
    </location>
</feature>
<dbReference type="Proteomes" id="UP000694845">
    <property type="component" value="Unplaced"/>
</dbReference>
<evidence type="ECO:0000256" key="3">
    <source>
        <dbReference type="ARBA" id="ARBA00022737"/>
    </source>
</evidence>
<dbReference type="PROSITE" id="PS00028">
    <property type="entry name" value="ZINC_FINGER_C2H2_1"/>
    <property type="match status" value="9"/>
</dbReference>
<evidence type="ECO:0000313" key="10">
    <source>
        <dbReference type="Proteomes" id="UP000694845"/>
    </source>
</evidence>
<dbReference type="Pfam" id="PF13912">
    <property type="entry name" value="zf-C2H2_6"/>
    <property type="match status" value="1"/>
</dbReference>
<feature type="domain" description="C2H2-type" evidence="9">
    <location>
        <begin position="38"/>
        <end position="67"/>
    </location>
</feature>
<feature type="domain" description="C2H2-type" evidence="9">
    <location>
        <begin position="538"/>
        <end position="565"/>
    </location>
</feature>
<dbReference type="FunFam" id="3.30.160.60:FF:000358">
    <property type="entry name" value="zinc finger protein 24"/>
    <property type="match status" value="1"/>
</dbReference>
<gene>
    <name evidence="11" type="primary">LOC110987228</name>
</gene>
<dbReference type="RefSeq" id="XP_022105474.1">
    <property type="nucleotide sequence ID" value="XM_022249782.1"/>
</dbReference>
<comment type="subcellular location">
    <subcellularLocation>
        <location evidence="1">Nucleus</location>
    </subcellularLocation>
</comment>
<evidence type="ECO:0000256" key="8">
    <source>
        <dbReference type="SAM" id="MobiDB-lite"/>
    </source>
</evidence>
<feature type="compositionally biased region" description="Polar residues" evidence="8">
    <location>
        <begin position="461"/>
        <end position="481"/>
    </location>
</feature>
<reference evidence="11" key="1">
    <citation type="submission" date="2025-08" db="UniProtKB">
        <authorList>
            <consortium name="RefSeq"/>
        </authorList>
    </citation>
    <scope>IDENTIFICATION</scope>
</reference>
<dbReference type="GO" id="GO:0008270">
    <property type="term" value="F:zinc ion binding"/>
    <property type="evidence" value="ECO:0007669"/>
    <property type="project" value="UniProtKB-KW"/>
</dbReference>
<dbReference type="FunFam" id="3.30.160.60:FF:002343">
    <property type="entry name" value="Zinc finger protein 33A"/>
    <property type="match status" value="1"/>
</dbReference>
<evidence type="ECO:0000256" key="2">
    <source>
        <dbReference type="ARBA" id="ARBA00022723"/>
    </source>
</evidence>
<evidence type="ECO:0000256" key="4">
    <source>
        <dbReference type="ARBA" id="ARBA00022771"/>
    </source>
</evidence>
<keyword evidence="6" id="KW-0539">Nucleus</keyword>
<dbReference type="FunFam" id="3.30.160.60:FF:000303">
    <property type="entry name" value="Zinc finger protein 41"/>
    <property type="match status" value="1"/>
</dbReference>
<evidence type="ECO:0000313" key="11">
    <source>
        <dbReference type="RefSeq" id="XP_022105474.1"/>
    </source>
</evidence>
<feature type="domain" description="C2H2-type" evidence="9">
    <location>
        <begin position="302"/>
        <end position="329"/>
    </location>
</feature>
<proteinExistence type="predicted"/>
<feature type="compositionally biased region" description="Polar residues" evidence="8">
    <location>
        <begin position="185"/>
        <end position="198"/>
    </location>
</feature>
<dbReference type="OrthoDB" id="4748970at2759"/>
<feature type="domain" description="C2H2-type" evidence="9">
    <location>
        <begin position="330"/>
        <end position="353"/>
    </location>
</feature>
<dbReference type="InterPro" id="IPR036236">
    <property type="entry name" value="Znf_C2H2_sf"/>
</dbReference>
<feature type="region of interest" description="Disordered" evidence="8">
    <location>
        <begin position="143"/>
        <end position="233"/>
    </location>
</feature>
<dbReference type="KEGG" id="aplc:110987228"/>
<dbReference type="GeneID" id="110987228"/>
<dbReference type="FunFam" id="3.30.160.60:FF:000145">
    <property type="entry name" value="Zinc finger protein 574"/>
    <property type="match status" value="1"/>
</dbReference>
<dbReference type="PROSITE" id="PS50157">
    <property type="entry name" value="ZINC_FINGER_C2H2_2"/>
    <property type="match status" value="9"/>
</dbReference>
<protein>
    <submittedName>
        <fullName evidence="11">Zinc finger protein Xfin-like</fullName>
    </submittedName>
</protein>
<keyword evidence="4 7" id="KW-0863">Zinc-finger</keyword>
<dbReference type="AlphaFoldDB" id="A0A8B7ZIV7"/>
<sequence length="598" mass="68335">MAFFFKSTHTINDPLSGTENDDILAEEIAVDAGSLKISRCKECGFEFQSDQYKKDHERWHEHVRSKQRSSKSRGSGGIQAYLGTETTAFRQPEMVLKPFACEYCGWRFILKKDMIHHVRTHTGEKPYACSECDKRFSRAYSLTQHKRTHDRRDKTSTGDKCSRGFGTRNHNLTHLKYVQKEPTETETSTLKVETTQSKKNSHHNRASSESHADLTVPTQSSISSPPASGPLEKLKTIDTSSISDMKETAGNENIKQVDNFSAKPLGGGKRGIRFTCQFCGWGFWDKKDKNQHEWTHTGFKPYRCTKCDKSFSRTYTLKLHLRSHTGERPYRCQHCDKSFTCASSLRLHEQVHTKVHRHKCSMCPKSFKRIADFRDHQREHLNSDPVTFARCYSATNKGANVKVASHPVSHSPARSDLAIPTQEISSKGAHEISAYPLEKSHQVSSTTSISEFPRGPDLKYLQSQDTNQPKSSALNSTCSSGELQDSDRKILIKKYNKLISGRKCWREPRFVCQYCNKAFHDKKDCRQHENTHTGFKPYECSVCGKRLSRLYSLKVHMMGHTGIKPYACLYCRSTFRDQAKFISTGTREKLAMLHGERM</sequence>
<organism evidence="10 11">
    <name type="scientific">Acanthaster planci</name>
    <name type="common">Crown-of-thorns starfish</name>
    <dbReference type="NCBI Taxonomy" id="133434"/>
    <lineage>
        <taxon>Eukaryota</taxon>
        <taxon>Metazoa</taxon>
        <taxon>Echinodermata</taxon>
        <taxon>Eleutherozoa</taxon>
        <taxon>Asterozoa</taxon>
        <taxon>Asteroidea</taxon>
        <taxon>Valvatacea</taxon>
        <taxon>Valvatida</taxon>
        <taxon>Acanthasteridae</taxon>
        <taxon>Acanthaster</taxon>
    </lineage>
</organism>
<feature type="domain" description="C2H2-type" evidence="9">
    <location>
        <begin position="358"/>
        <end position="385"/>
    </location>
</feature>
<name>A0A8B7ZIV7_ACAPL</name>